<dbReference type="Gene3D" id="3.90.1670.10">
    <property type="entry name" value="FdhE-like domain"/>
    <property type="match status" value="1"/>
</dbReference>
<evidence type="ECO:0000313" key="7">
    <source>
        <dbReference type="Proteomes" id="UP000053176"/>
    </source>
</evidence>
<dbReference type="HAMAP" id="MF_00611">
    <property type="entry name" value="FdeH"/>
    <property type="match status" value="1"/>
</dbReference>
<dbReference type="GO" id="GO:0005829">
    <property type="term" value="C:cytosol"/>
    <property type="evidence" value="ECO:0007669"/>
    <property type="project" value="TreeGrafter"/>
</dbReference>
<dbReference type="CDD" id="cd16341">
    <property type="entry name" value="FdhE"/>
    <property type="match status" value="1"/>
</dbReference>
<feature type="domain" description="FdhE central" evidence="4">
    <location>
        <begin position="188"/>
        <end position="225"/>
    </location>
</feature>
<dbReference type="Pfam" id="PF24859">
    <property type="entry name" value="FdhE_central"/>
    <property type="match status" value="1"/>
</dbReference>
<comment type="caution">
    <text evidence="6">The sequence shown here is derived from an EMBL/GenBank/DDBJ whole genome shotgun (WGS) entry which is preliminary data.</text>
</comment>
<keyword evidence="1 2" id="KW-0963">Cytoplasm</keyword>
<evidence type="ECO:0000313" key="6">
    <source>
        <dbReference type="EMBL" id="KUM26172.1"/>
    </source>
</evidence>
<evidence type="ECO:0000259" key="5">
    <source>
        <dbReference type="Pfam" id="PF24860"/>
    </source>
</evidence>
<feature type="domain" description="FdhE N-terminal" evidence="3">
    <location>
        <begin position="21"/>
        <end position="185"/>
    </location>
</feature>
<dbReference type="SUPFAM" id="SSF144020">
    <property type="entry name" value="FdhE-like"/>
    <property type="match status" value="1"/>
</dbReference>
<organism evidence="6 7">
    <name type="scientific">Rhizobium loti</name>
    <name type="common">Mesorhizobium loti</name>
    <dbReference type="NCBI Taxonomy" id="381"/>
    <lineage>
        <taxon>Bacteria</taxon>
        <taxon>Pseudomonadati</taxon>
        <taxon>Pseudomonadota</taxon>
        <taxon>Alphaproteobacteria</taxon>
        <taxon>Hyphomicrobiales</taxon>
        <taxon>Phyllobacteriaceae</taxon>
        <taxon>Mesorhizobium</taxon>
    </lineage>
</organism>
<dbReference type="Pfam" id="PF24860">
    <property type="entry name" value="FdhE_C"/>
    <property type="match status" value="1"/>
</dbReference>
<protein>
    <recommendedName>
        <fullName evidence="2">Protein FdhE homolog</fullName>
    </recommendedName>
</protein>
<dbReference type="NCBIfam" id="TIGR01562">
    <property type="entry name" value="FdhE"/>
    <property type="match status" value="1"/>
</dbReference>
<sequence length="305" mass="32176">MPKQIIPAGSDPTAIGEVSAPPFARLPEPASLFSRRAQRWNALAAGHDLGPYLRFLAALADVQHRIQEGLAKPEMPDAAARERARSFAMPPLDRNSLALDMASQTLDRLVAAASKIEKPGAAADALDRLRQATPAKRAGMVRNVLAGAIAMEALAEHVYVAAALQVHLARLAARLDAPALVPVGEGACPACGGPPASSIIVGWQGAHGSRFCACSLCGTLWNYVRIKCTLCGSTKGIGYQEIEGGSGTVKAETCDSCGCYVKILHQHKDPGLDPIADDVATLGLDMLVRESGYRRGSFNPFLIGY</sequence>
<dbReference type="GO" id="GO:0008199">
    <property type="term" value="F:ferric iron binding"/>
    <property type="evidence" value="ECO:0007669"/>
    <property type="project" value="TreeGrafter"/>
</dbReference>
<gene>
    <name evidence="2" type="primary">fdhE</name>
    <name evidence="6" type="ORF">AU467_04115</name>
</gene>
<dbReference type="Pfam" id="PF04216">
    <property type="entry name" value="FdhE_N"/>
    <property type="match status" value="1"/>
</dbReference>
<reference evidence="6 7" key="1">
    <citation type="submission" date="2015-12" db="EMBL/GenBank/DDBJ databases">
        <title>Draft genome sequence of Mesorhizobium sp. UFLA 01-765, a multitolerant efficient symbiont and plant-growth promoting strain isolated from Zn-mining soil using Leucaena leucocephala as a trap plant.</title>
        <authorList>
            <person name="Rangel W.M."/>
            <person name="Thijs S."/>
            <person name="Longatti S.M."/>
            <person name="Moreira F.M."/>
            <person name="Weyens N."/>
            <person name="Vangronsveld J."/>
            <person name="Van Hamme J.D."/>
            <person name="Bottos E.M."/>
            <person name="Rineau F."/>
        </authorList>
    </citation>
    <scope>NUCLEOTIDE SEQUENCE [LARGE SCALE GENOMIC DNA]</scope>
    <source>
        <strain evidence="6 7">UFLA 01-765</strain>
    </source>
</reference>
<dbReference type="EMBL" id="LPWA01000109">
    <property type="protein sequence ID" value="KUM26172.1"/>
    <property type="molecule type" value="Genomic_DNA"/>
</dbReference>
<dbReference type="OrthoDB" id="9794151at2"/>
<evidence type="ECO:0000259" key="3">
    <source>
        <dbReference type="Pfam" id="PF04216"/>
    </source>
</evidence>
<dbReference type="Proteomes" id="UP000053176">
    <property type="component" value="Unassembled WGS sequence"/>
</dbReference>
<comment type="function">
    <text evidence="2">Necessary for formate dehydrogenase activity.</text>
</comment>
<accession>A0A101KSG0</accession>
<evidence type="ECO:0000256" key="2">
    <source>
        <dbReference type="HAMAP-Rule" id="MF_00611"/>
    </source>
</evidence>
<evidence type="ECO:0000256" key="1">
    <source>
        <dbReference type="ARBA" id="ARBA00022490"/>
    </source>
</evidence>
<dbReference type="PANTHER" id="PTHR37689">
    <property type="entry name" value="PROTEIN FDHE"/>
    <property type="match status" value="1"/>
</dbReference>
<comment type="subcellular location">
    <subcellularLocation>
        <location evidence="2">Cytoplasm</location>
    </subcellularLocation>
</comment>
<dbReference type="InterPro" id="IPR024064">
    <property type="entry name" value="FdhE-like_sf"/>
</dbReference>
<dbReference type="InterPro" id="IPR056796">
    <property type="entry name" value="FdhE_C"/>
</dbReference>
<dbReference type="InterPro" id="IPR006452">
    <property type="entry name" value="Formate_DH_accessory"/>
</dbReference>
<dbReference type="GO" id="GO:0051604">
    <property type="term" value="P:protein maturation"/>
    <property type="evidence" value="ECO:0007669"/>
    <property type="project" value="TreeGrafter"/>
</dbReference>
<dbReference type="AlphaFoldDB" id="A0A101KSG0"/>
<feature type="domain" description="FdhE C-terminal" evidence="5">
    <location>
        <begin position="226"/>
        <end position="302"/>
    </location>
</feature>
<dbReference type="PANTHER" id="PTHR37689:SF1">
    <property type="entry name" value="PROTEIN FDHE"/>
    <property type="match status" value="1"/>
</dbReference>
<evidence type="ECO:0000259" key="4">
    <source>
        <dbReference type="Pfam" id="PF24859"/>
    </source>
</evidence>
<comment type="similarity">
    <text evidence="2">Belongs to the FdhE family.</text>
</comment>
<dbReference type="InterPro" id="IPR056774">
    <property type="entry name" value="FdhE_N"/>
</dbReference>
<dbReference type="InterPro" id="IPR056797">
    <property type="entry name" value="FdhE_central"/>
</dbReference>
<name>A0A101KSG0_RHILI</name>
<dbReference type="PIRSF" id="PIRSF018296">
    <property type="entry name" value="Format_dh_formtn"/>
    <property type="match status" value="1"/>
</dbReference>
<proteinExistence type="inferred from homology"/>